<dbReference type="SUPFAM" id="SSF46689">
    <property type="entry name" value="Homeodomain-like"/>
    <property type="match status" value="1"/>
</dbReference>
<dbReference type="AlphaFoldDB" id="A0A1V4AAG9"/>
<sequence>MVPAGRRAVTPSAGRPRDPAIDTAVLTATLGVLRENGYPRLALETVAARAGTTKASIRRRWPVRQDLVIDALASVLTVPTAPDNGCTRCDLTQSVRLLSETLRDRLPGGLVLAPLIADCAHDPALRRRLVEVLVEPSRNAATVAVRRAVDRGDLRPDTDPALLVDLLASTVYQRALFGGAPEEWASPGPMVDLLLRGVAVDFAHLVRVGQQPAGARHHHAP</sequence>
<keyword evidence="7" id="KW-1185">Reference proteome</keyword>
<organism evidence="6 7">
    <name type="scientific">Streptomyces tsukubensis</name>
    <dbReference type="NCBI Taxonomy" id="83656"/>
    <lineage>
        <taxon>Bacteria</taxon>
        <taxon>Bacillati</taxon>
        <taxon>Actinomycetota</taxon>
        <taxon>Actinomycetes</taxon>
        <taxon>Kitasatosporales</taxon>
        <taxon>Streptomycetaceae</taxon>
        <taxon>Streptomyces</taxon>
    </lineage>
</organism>
<proteinExistence type="predicted"/>
<dbReference type="PANTHER" id="PTHR30055">
    <property type="entry name" value="HTH-TYPE TRANSCRIPTIONAL REGULATOR RUTR"/>
    <property type="match status" value="1"/>
</dbReference>
<dbReference type="STRING" id="83656.B1H18_12615"/>
<dbReference type="Proteomes" id="UP000190539">
    <property type="component" value="Unassembled WGS sequence"/>
</dbReference>
<evidence type="ECO:0000259" key="5">
    <source>
        <dbReference type="PROSITE" id="PS50977"/>
    </source>
</evidence>
<dbReference type="SUPFAM" id="SSF48498">
    <property type="entry name" value="Tetracyclin repressor-like, C-terminal domain"/>
    <property type="match status" value="1"/>
</dbReference>
<evidence type="ECO:0000256" key="4">
    <source>
        <dbReference type="PROSITE-ProRule" id="PRU00335"/>
    </source>
</evidence>
<dbReference type="PANTHER" id="PTHR30055:SF148">
    <property type="entry name" value="TETR-FAMILY TRANSCRIPTIONAL REGULATOR"/>
    <property type="match status" value="1"/>
</dbReference>
<comment type="caution">
    <text evidence="6">The sequence shown here is derived from an EMBL/GenBank/DDBJ whole genome shotgun (WGS) entry which is preliminary data.</text>
</comment>
<evidence type="ECO:0000256" key="2">
    <source>
        <dbReference type="ARBA" id="ARBA00023125"/>
    </source>
</evidence>
<dbReference type="Pfam" id="PF00440">
    <property type="entry name" value="TetR_N"/>
    <property type="match status" value="1"/>
</dbReference>
<feature type="DNA-binding region" description="H-T-H motif" evidence="4">
    <location>
        <begin position="42"/>
        <end position="61"/>
    </location>
</feature>
<dbReference type="GO" id="GO:0000976">
    <property type="term" value="F:transcription cis-regulatory region binding"/>
    <property type="evidence" value="ECO:0007669"/>
    <property type="project" value="TreeGrafter"/>
</dbReference>
<reference evidence="6 7" key="1">
    <citation type="submission" date="2017-02" db="EMBL/GenBank/DDBJ databases">
        <title>Draft Genome Sequence of Streptomyces tsukubaensis F601, a Producer of the immunosuppressant tacrolimus FK506.</title>
        <authorList>
            <person name="Zong G."/>
            <person name="Zhong C."/>
            <person name="Fu J."/>
            <person name="Qin R."/>
            <person name="Cao G."/>
        </authorList>
    </citation>
    <scope>NUCLEOTIDE SEQUENCE [LARGE SCALE GENOMIC DNA]</scope>
    <source>
        <strain evidence="6 7">F601</strain>
    </source>
</reference>
<protein>
    <submittedName>
        <fullName evidence="6">TetR family transcriptional regulator</fullName>
    </submittedName>
</protein>
<name>A0A1V4AAG9_9ACTN</name>
<gene>
    <name evidence="6" type="ORF">B1H18_12615</name>
</gene>
<dbReference type="InterPro" id="IPR001647">
    <property type="entry name" value="HTH_TetR"/>
</dbReference>
<evidence type="ECO:0000313" key="6">
    <source>
        <dbReference type="EMBL" id="OON80162.1"/>
    </source>
</evidence>
<dbReference type="GO" id="GO:0003700">
    <property type="term" value="F:DNA-binding transcription factor activity"/>
    <property type="evidence" value="ECO:0007669"/>
    <property type="project" value="TreeGrafter"/>
</dbReference>
<dbReference type="EMBL" id="MVFC01000008">
    <property type="protein sequence ID" value="OON80162.1"/>
    <property type="molecule type" value="Genomic_DNA"/>
</dbReference>
<dbReference type="InterPro" id="IPR050109">
    <property type="entry name" value="HTH-type_TetR-like_transc_reg"/>
</dbReference>
<keyword evidence="2 4" id="KW-0238">DNA-binding</keyword>
<feature type="domain" description="HTH tetR-type" evidence="5">
    <location>
        <begin position="19"/>
        <end position="79"/>
    </location>
</feature>
<keyword evidence="3" id="KW-0804">Transcription</keyword>
<dbReference type="InterPro" id="IPR009057">
    <property type="entry name" value="Homeodomain-like_sf"/>
</dbReference>
<evidence type="ECO:0000256" key="3">
    <source>
        <dbReference type="ARBA" id="ARBA00023163"/>
    </source>
</evidence>
<dbReference type="InterPro" id="IPR036271">
    <property type="entry name" value="Tet_transcr_reg_TetR-rel_C_sf"/>
</dbReference>
<dbReference type="InterPro" id="IPR011075">
    <property type="entry name" value="TetR_C"/>
</dbReference>
<dbReference type="Gene3D" id="1.10.10.60">
    <property type="entry name" value="Homeodomain-like"/>
    <property type="match status" value="1"/>
</dbReference>
<evidence type="ECO:0000313" key="7">
    <source>
        <dbReference type="Proteomes" id="UP000190539"/>
    </source>
</evidence>
<dbReference type="PROSITE" id="PS50977">
    <property type="entry name" value="HTH_TETR_2"/>
    <property type="match status" value="1"/>
</dbReference>
<keyword evidence="1" id="KW-0805">Transcription regulation</keyword>
<dbReference type="Pfam" id="PF16859">
    <property type="entry name" value="TetR_C_11"/>
    <property type="match status" value="1"/>
</dbReference>
<accession>A0A1V4AAG9</accession>
<evidence type="ECO:0000256" key="1">
    <source>
        <dbReference type="ARBA" id="ARBA00023015"/>
    </source>
</evidence>
<dbReference type="Gene3D" id="1.10.357.10">
    <property type="entry name" value="Tetracycline Repressor, domain 2"/>
    <property type="match status" value="1"/>
</dbReference>